<sequence>MENACAPQAEPLSATLVVHSCRFDEILAAVLGIKTTLEPKIDALRIDMGHMRDDHKKLKDRIEATESTLASPRPSVSDTTAHIRTL</sequence>
<protein>
    <submittedName>
        <fullName evidence="2">Uncharacterized protein</fullName>
    </submittedName>
</protein>
<dbReference type="AlphaFoldDB" id="A0AAV7UCE7"/>
<dbReference type="Proteomes" id="UP001066276">
    <property type="component" value="Chromosome 3_1"/>
</dbReference>
<evidence type="ECO:0000256" key="1">
    <source>
        <dbReference type="SAM" id="MobiDB-lite"/>
    </source>
</evidence>
<dbReference type="EMBL" id="JANPWB010000005">
    <property type="protein sequence ID" value="KAJ1186610.1"/>
    <property type="molecule type" value="Genomic_DNA"/>
</dbReference>
<name>A0AAV7UCE7_PLEWA</name>
<keyword evidence="3" id="KW-1185">Reference proteome</keyword>
<gene>
    <name evidence="2" type="ORF">NDU88_003391</name>
</gene>
<proteinExistence type="predicted"/>
<evidence type="ECO:0000313" key="3">
    <source>
        <dbReference type="Proteomes" id="UP001066276"/>
    </source>
</evidence>
<evidence type="ECO:0000313" key="2">
    <source>
        <dbReference type="EMBL" id="KAJ1186610.1"/>
    </source>
</evidence>
<reference evidence="2" key="1">
    <citation type="journal article" date="2022" name="bioRxiv">
        <title>Sequencing and chromosome-scale assembly of the giantPleurodeles waltlgenome.</title>
        <authorList>
            <person name="Brown T."/>
            <person name="Elewa A."/>
            <person name="Iarovenko S."/>
            <person name="Subramanian E."/>
            <person name="Araus A.J."/>
            <person name="Petzold A."/>
            <person name="Susuki M."/>
            <person name="Suzuki K.-i.T."/>
            <person name="Hayashi T."/>
            <person name="Toyoda A."/>
            <person name="Oliveira C."/>
            <person name="Osipova E."/>
            <person name="Leigh N.D."/>
            <person name="Simon A."/>
            <person name="Yun M.H."/>
        </authorList>
    </citation>
    <scope>NUCLEOTIDE SEQUENCE</scope>
    <source>
        <strain evidence="2">20211129_DDA</strain>
        <tissue evidence="2">Liver</tissue>
    </source>
</reference>
<accession>A0AAV7UCE7</accession>
<comment type="caution">
    <text evidence="2">The sequence shown here is derived from an EMBL/GenBank/DDBJ whole genome shotgun (WGS) entry which is preliminary data.</text>
</comment>
<organism evidence="2 3">
    <name type="scientific">Pleurodeles waltl</name>
    <name type="common">Iberian ribbed newt</name>
    <dbReference type="NCBI Taxonomy" id="8319"/>
    <lineage>
        <taxon>Eukaryota</taxon>
        <taxon>Metazoa</taxon>
        <taxon>Chordata</taxon>
        <taxon>Craniata</taxon>
        <taxon>Vertebrata</taxon>
        <taxon>Euteleostomi</taxon>
        <taxon>Amphibia</taxon>
        <taxon>Batrachia</taxon>
        <taxon>Caudata</taxon>
        <taxon>Salamandroidea</taxon>
        <taxon>Salamandridae</taxon>
        <taxon>Pleurodelinae</taxon>
        <taxon>Pleurodeles</taxon>
    </lineage>
</organism>
<feature type="region of interest" description="Disordered" evidence="1">
    <location>
        <begin position="65"/>
        <end position="86"/>
    </location>
</feature>